<dbReference type="SUPFAM" id="SSF53756">
    <property type="entry name" value="UDP-Glycosyltransferase/glycogen phosphorylase"/>
    <property type="match status" value="1"/>
</dbReference>
<keyword evidence="3" id="KW-0808">Transferase</keyword>
<dbReference type="EMBL" id="CP060414">
    <property type="protein sequence ID" value="QNT58644.1"/>
    <property type="molecule type" value="Genomic_DNA"/>
</dbReference>
<gene>
    <name evidence="3" type="ORF">H7A79_1734</name>
</gene>
<name>A0A7H1MAH9_9NEIS</name>
<evidence type="ECO:0000313" key="3">
    <source>
        <dbReference type="EMBL" id="QNT58644.1"/>
    </source>
</evidence>
<evidence type="ECO:0000259" key="1">
    <source>
        <dbReference type="Pfam" id="PF00534"/>
    </source>
</evidence>
<dbReference type="RefSeq" id="WP_187000072.1">
    <property type="nucleotide sequence ID" value="NZ_CP060414.2"/>
</dbReference>
<accession>A0A7H1MAH9</accession>
<protein>
    <submittedName>
        <fullName evidence="3">Glycosyl transferases group 1 family protein</fullName>
    </submittedName>
</protein>
<proteinExistence type="predicted"/>
<evidence type="ECO:0000313" key="4">
    <source>
        <dbReference type="Proteomes" id="UP000516412"/>
    </source>
</evidence>
<dbReference type="Gene3D" id="3.40.50.2000">
    <property type="entry name" value="Glycogen Phosphorylase B"/>
    <property type="match status" value="2"/>
</dbReference>
<feature type="domain" description="Glycosyltransferase subfamily 4-like N-terminal" evidence="2">
    <location>
        <begin position="13"/>
        <end position="162"/>
    </location>
</feature>
<keyword evidence="4" id="KW-1185">Reference proteome</keyword>
<dbReference type="PANTHER" id="PTHR12526:SF630">
    <property type="entry name" value="GLYCOSYLTRANSFERASE"/>
    <property type="match status" value="1"/>
</dbReference>
<dbReference type="InterPro" id="IPR028098">
    <property type="entry name" value="Glyco_trans_4-like_N"/>
</dbReference>
<dbReference type="Proteomes" id="UP000516412">
    <property type="component" value="Chromosome"/>
</dbReference>
<dbReference type="PANTHER" id="PTHR12526">
    <property type="entry name" value="GLYCOSYLTRANSFERASE"/>
    <property type="match status" value="1"/>
</dbReference>
<dbReference type="InterPro" id="IPR001296">
    <property type="entry name" value="Glyco_trans_1"/>
</dbReference>
<organism evidence="3 4">
    <name type="scientific">Neisseria musculi</name>
    <dbReference type="NCBI Taxonomy" id="1815583"/>
    <lineage>
        <taxon>Bacteria</taxon>
        <taxon>Pseudomonadati</taxon>
        <taxon>Pseudomonadota</taxon>
        <taxon>Betaproteobacteria</taxon>
        <taxon>Neisseriales</taxon>
        <taxon>Neisseriaceae</taxon>
        <taxon>Neisseria</taxon>
    </lineage>
</organism>
<evidence type="ECO:0000259" key="2">
    <source>
        <dbReference type="Pfam" id="PF13439"/>
    </source>
</evidence>
<dbReference type="AlphaFoldDB" id="A0A7H1MAH9"/>
<reference evidence="3" key="1">
    <citation type="submission" date="2024-06" db="EMBL/GenBank/DDBJ databases">
        <title>Complete Genome Sequence of mouse commensal type strain Neisseria musculi.</title>
        <authorList>
            <person name="Thapa E."/>
            <person name="Aluvathingal J."/>
            <person name="Nadendla S."/>
            <person name="Mehta A."/>
            <person name="Tettelin H."/>
            <person name="Weyand N.J."/>
        </authorList>
    </citation>
    <scope>NUCLEOTIDE SEQUENCE</scope>
    <source>
        <strain evidence="3">NW831</strain>
    </source>
</reference>
<dbReference type="GO" id="GO:0016757">
    <property type="term" value="F:glycosyltransferase activity"/>
    <property type="evidence" value="ECO:0007669"/>
    <property type="project" value="InterPro"/>
</dbReference>
<sequence length="356" mass="39137">MKIILTSSMSGLGGTENATFRLARLLHQHGHHVILASSDGPLVQDTKDLGISWRPIDFYQSGKTGYLKAALAYTKLLAQEKPDIVHCQMARIVPACAAAAKLASPKTKVFYHARGLDPETYPKIAKLFDTLGVYIIGNCKHEQAKLIRHGFPASRISYTYNALPKPNGSPQKTERSQVVLGTLSRLDKVRAVDLTLDVFKILTDRGLNVRLHIAGIGEEEGRLKQQAQDLGIADKIAFLGGIRDLNAYFQEIDILLNTLNCEGDHGAGVGNNILEAGIYETAVVSYGVIGIPEMIIHGETGFCTPLRDQEKFADAVEKLVRDPALRTRMGKALRQHVEALCSDEEIYRATMAAYRM</sequence>
<dbReference type="KEGG" id="nmus:H7A79_1734"/>
<dbReference type="Pfam" id="PF00534">
    <property type="entry name" value="Glycos_transf_1"/>
    <property type="match status" value="1"/>
</dbReference>
<dbReference type="Pfam" id="PF13439">
    <property type="entry name" value="Glyco_transf_4"/>
    <property type="match status" value="1"/>
</dbReference>
<feature type="domain" description="Glycosyl transferase family 1" evidence="1">
    <location>
        <begin position="177"/>
        <end position="335"/>
    </location>
</feature>